<organism evidence="1 2">
    <name type="scientific">Variovorax boronicumulans</name>
    <dbReference type="NCBI Taxonomy" id="436515"/>
    <lineage>
        <taxon>Bacteria</taxon>
        <taxon>Pseudomonadati</taxon>
        <taxon>Pseudomonadota</taxon>
        <taxon>Betaproteobacteria</taxon>
        <taxon>Burkholderiales</taxon>
        <taxon>Comamonadaceae</taxon>
        <taxon>Variovorax</taxon>
    </lineage>
</organism>
<dbReference type="AlphaFoldDB" id="A0A250DLE6"/>
<reference evidence="1 2" key="1">
    <citation type="submission" date="2017-09" db="EMBL/GenBank/DDBJ databases">
        <title>The diverse metabolic capabilities of V. boronicumulans make it an excellent choice for continued studies on novel biodegradation.</title>
        <authorList>
            <person name="Sun S."/>
        </authorList>
    </citation>
    <scope>NUCLEOTIDE SEQUENCE [LARGE SCALE GENOMIC DNA]</scope>
    <source>
        <strain evidence="1 2">J1</strain>
    </source>
</reference>
<protein>
    <submittedName>
        <fullName evidence="1">Uncharacterized protein</fullName>
    </submittedName>
</protein>
<dbReference type="KEGG" id="vbo:CKY39_19740"/>
<evidence type="ECO:0000313" key="1">
    <source>
        <dbReference type="EMBL" id="ATA55196.1"/>
    </source>
</evidence>
<evidence type="ECO:0000313" key="2">
    <source>
        <dbReference type="Proteomes" id="UP000217154"/>
    </source>
</evidence>
<sequence>MDEAFLRRHDEARQKAGAAALHETLSMGLPRSIAYSQSFGSLGATNVKVVLSTTEALLKKHGDELPYVLAAAVRDSWFANWSGACYMTFAQLGTMEIGSGDWSGELFGEFEGWAFALYNELSNVDRAPERAKLLADLPLKAPPDNSSILLAMAISWFNKAATEIAAGRLERGLNWLAEAHEALVLERGDEMWNAGVAHANEAAGQQAMISARSALARTAAAARHAENRAFKQDVFSWCDKNMGKFKSMDAAAEAIAGKVVSVTFRTARDWIAEWKKLRSAGTA</sequence>
<dbReference type="RefSeq" id="WP_095745607.1">
    <property type="nucleotide sequence ID" value="NZ_CP023284.1"/>
</dbReference>
<accession>A0A250DLE6</accession>
<name>A0A250DLE6_9BURK</name>
<dbReference type="Proteomes" id="UP000217154">
    <property type="component" value="Chromosome"/>
</dbReference>
<dbReference type="EMBL" id="CP023284">
    <property type="protein sequence ID" value="ATA55196.1"/>
    <property type="molecule type" value="Genomic_DNA"/>
</dbReference>
<gene>
    <name evidence="1" type="ORF">CKY39_19740</name>
</gene>
<proteinExistence type="predicted"/>